<dbReference type="CDD" id="cd05688">
    <property type="entry name" value="S1_RPS1_repeat_ec3"/>
    <property type="match status" value="1"/>
</dbReference>
<evidence type="ECO:0000256" key="3">
    <source>
        <dbReference type="ARBA" id="ARBA00023274"/>
    </source>
</evidence>
<dbReference type="Proteomes" id="UP000009875">
    <property type="component" value="Unassembled WGS sequence"/>
</dbReference>
<dbReference type="RefSeq" id="WP_003776582.1">
    <property type="nucleotide sequence ID" value="NZ_JH992957.1"/>
</dbReference>
<dbReference type="EMBL" id="AGXA01000004">
    <property type="protein sequence ID" value="EKU94243.1"/>
    <property type="molecule type" value="Genomic_DNA"/>
</dbReference>
<dbReference type="SUPFAM" id="SSF50249">
    <property type="entry name" value="Nucleic acid-binding proteins"/>
    <property type="match status" value="4"/>
</dbReference>
<accession>K9EC28</accession>
<dbReference type="Gene3D" id="2.40.50.140">
    <property type="entry name" value="Nucleic acid-binding proteins"/>
    <property type="match status" value="4"/>
</dbReference>
<reference evidence="6 7" key="1">
    <citation type="submission" date="2012-09" db="EMBL/GenBank/DDBJ databases">
        <title>The Genome Sequence of Alloiococcus otitis ATCC 51267.</title>
        <authorList>
            <consortium name="The Broad Institute Genome Sequencing Platform"/>
            <person name="Earl A."/>
            <person name="Ward D."/>
            <person name="Feldgarden M."/>
            <person name="Gevers D."/>
            <person name="Huys G."/>
            <person name="Walker B."/>
            <person name="Young S.K."/>
            <person name="Zeng Q."/>
            <person name="Gargeya S."/>
            <person name="Fitzgerald M."/>
            <person name="Haas B."/>
            <person name="Abouelleil A."/>
            <person name="Alvarado L."/>
            <person name="Arachchi H.M."/>
            <person name="Berlin A.M."/>
            <person name="Chapman S.B."/>
            <person name="Goldberg J."/>
            <person name="Griggs A."/>
            <person name="Gujja S."/>
            <person name="Hansen M."/>
            <person name="Howarth C."/>
            <person name="Imamovic A."/>
            <person name="Larimer J."/>
            <person name="McCowen C."/>
            <person name="Montmayeur A."/>
            <person name="Murphy C."/>
            <person name="Neiman D."/>
            <person name="Pearson M."/>
            <person name="Priest M."/>
            <person name="Roberts A."/>
            <person name="Saif S."/>
            <person name="Shea T."/>
            <person name="Sisk P."/>
            <person name="Sykes S."/>
            <person name="Wortman J."/>
            <person name="Nusbaum C."/>
            <person name="Birren B."/>
        </authorList>
    </citation>
    <scope>NUCLEOTIDE SEQUENCE [LARGE SCALE GENOMIC DNA]</scope>
    <source>
        <strain evidence="6 7">ATCC 51267</strain>
    </source>
</reference>
<proteinExistence type="inferred from homology"/>
<dbReference type="CDD" id="cd05687">
    <property type="entry name" value="S1_RPS1_repeat_ec1_hs1"/>
    <property type="match status" value="1"/>
</dbReference>
<dbReference type="FunFam" id="2.40.50.140:FF:000051">
    <property type="entry name" value="RNA-binding transcriptional accessory protein"/>
    <property type="match status" value="2"/>
</dbReference>
<dbReference type="GO" id="GO:0006412">
    <property type="term" value="P:translation"/>
    <property type="evidence" value="ECO:0007669"/>
    <property type="project" value="TreeGrafter"/>
</dbReference>
<organism evidence="6 7">
    <name type="scientific">Alloiococcus otitis ATCC 51267</name>
    <dbReference type="NCBI Taxonomy" id="883081"/>
    <lineage>
        <taxon>Bacteria</taxon>
        <taxon>Bacillati</taxon>
        <taxon>Bacillota</taxon>
        <taxon>Bacilli</taxon>
        <taxon>Lactobacillales</taxon>
        <taxon>Carnobacteriaceae</taxon>
        <taxon>Alloiococcus</taxon>
    </lineage>
</organism>
<dbReference type="PROSITE" id="PS50126">
    <property type="entry name" value="S1"/>
    <property type="match status" value="4"/>
</dbReference>
<feature type="domain" description="S1 motif" evidence="5">
    <location>
        <begin position="203"/>
        <end position="271"/>
    </location>
</feature>
<name>K9EC28_9LACT</name>
<dbReference type="eggNOG" id="COG0539">
    <property type="taxonomic scope" value="Bacteria"/>
</dbReference>
<evidence type="ECO:0000256" key="2">
    <source>
        <dbReference type="ARBA" id="ARBA00022980"/>
    </source>
</evidence>
<dbReference type="InterPro" id="IPR050437">
    <property type="entry name" value="Ribos_protein_bS1-like"/>
</dbReference>
<keyword evidence="7" id="KW-1185">Reference proteome</keyword>
<dbReference type="PANTHER" id="PTHR10724:SF7">
    <property type="entry name" value="SMALL RIBOSOMAL SUBUNIT PROTEIN BS1C"/>
    <property type="match status" value="1"/>
</dbReference>
<dbReference type="NCBIfam" id="NF005208">
    <property type="entry name" value="PRK06676.1"/>
    <property type="match status" value="1"/>
</dbReference>
<keyword evidence="2 6" id="KW-0689">Ribosomal protein</keyword>
<dbReference type="OrthoDB" id="9804077at2"/>
<keyword evidence="3" id="KW-0687">Ribonucleoprotein</keyword>
<evidence type="ECO:0000256" key="1">
    <source>
        <dbReference type="ARBA" id="ARBA00006767"/>
    </source>
</evidence>
<dbReference type="STRING" id="883081.HMPREF9698_00275"/>
<dbReference type="PRINTS" id="PR00681">
    <property type="entry name" value="RIBOSOMALS1"/>
</dbReference>
<evidence type="ECO:0000256" key="4">
    <source>
        <dbReference type="SAM" id="MobiDB-lite"/>
    </source>
</evidence>
<dbReference type="GO" id="GO:0003735">
    <property type="term" value="F:structural constituent of ribosome"/>
    <property type="evidence" value="ECO:0007669"/>
    <property type="project" value="TreeGrafter"/>
</dbReference>
<dbReference type="GO" id="GO:1990904">
    <property type="term" value="C:ribonucleoprotein complex"/>
    <property type="evidence" value="ECO:0007669"/>
    <property type="project" value="UniProtKB-KW"/>
</dbReference>
<comment type="caution">
    <text evidence="6">The sequence shown here is derived from an EMBL/GenBank/DDBJ whole genome shotgun (WGS) entry which is preliminary data.</text>
</comment>
<dbReference type="GO" id="GO:0005737">
    <property type="term" value="C:cytoplasm"/>
    <property type="evidence" value="ECO:0007669"/>
    <property type="project" value="UniProtKB-ARBA"/>
</dbReference>
<evidence type="ECO:0000259" key="5">
    <source>
        <dbReference type="PROSITE" id="PS50126"/>
    </source>
</evidence>
<evidence type="ECO:0000313" key="6">
    <source>
        <dbReference type="EMBL" id="EKU94243.1"/>
    </source>
</evidence>
<dbReference type="GO" id="GO:0003729">
    <property type="term" value="F:mRNA binding"/>
    <property type="evidence" value="ECO:0007669"/>
    <property type="project" value="UniProtKB-ARBA"/>
</dbReference>
<dbReference type="Pfam" id="PF00575">
    <property type="entry name" value="S1"/>
    <property type="match status" value="4"/>
</dbReference>
<evidence type="ECO:0000313" key="7">
    <source>
        <dbReference type="Proteomes" id="UP000009875"/>
    </source>
</evidence>
<dbReference type="AlphaFoldDB" id="K9EC28"/>
<comment type="similarity">
    <text evidence="1">Belongs to the bacterial ribosomal protein bS1 family.</text>
</comment>
<dbReference type="SMART" id="SM00316">
    <property type="entry name" value="S1"/>
    <property type="match status" value="4"/>
</dbReference>
<gene>
    <name evidence="6" type="ORF">HMPREF9698_00275</name>
</gene>
<dbReference type="CDD" id="cd04465">
    <property type="entry name" value="S1_RPS1_repeat_ec2_hs2"/>
    <property type="match status" value="1"/>
</dbReference>
<dbReference type="InterPro" id="IPR035104">
    <property type="entry name" value="Ribosomal_protein_S1-like"/>
</dbReference>
<feature type="domain" description="S1 motif" evidence="5">
    <location>
        <begin position="288"/>
        <end position="357"/>
    </location>
</feature>
<dbReference type="InterPro" id="IPR012340">
    <property type="entry name" value="NA-bd_OB-fold"/>
</dbReference>
<feature type="compositionally biased region" description="Low complexity" evidence="4">
    <location>
        <begin position="364"/>
        <end position="376"/>
    </location>
</feature>
<dbReference type="GO" id="GO:0005840">
    <property type="term" value="C:ribosome"/>
    <property type="evidence" value="ECO:0007669"/>
    <property type="project" value="UniProtKB-KW"/>
</dbReference>
<feature type="domain" description="S1 motif" evidence="5">
    <location>
        <begin position="27"/>
        <end position="99"/>
    </location>
</feature>
<sequence length="421" mass="46208">MSEENNNLDQNASMDDVLKEVVDVKPGDLVSGEVLTIDSDKNVVVGLGGGQEGIVPLREISASRVDDPSEVVEIGDNIDVVVLRDVKDKEQGSLILSKRNVDQQRIWNELKEKADNDEVIEAPVSRVVKGGVTVDLGVRGFVPASLLDTKFVNDLSEFEGNTYEFKIIEIDPNDHQLILSRKAILQEEEAEERRQALESLEEGSVVTGTVVRLTNFGAFVNLGGVDGLVHVSEIAHERINHPGDRLEKGQEVEVKILKVDIERERVSLSIKDTLPGPWEDAETEFPAGSVVKGTVKRITDFGAFVELKPGVEGLVHISELAHKHVETPHEVVSTGEEVEVKVLDVDADRERVSLSIKALEDAPKGGNQSNNSGNSGKQRRQKDSSVNVKQPSLRDEENESTFSLGDQIGDQLSDFFNDDDE</sequence>
<dbReference type="HOGENOM" id="CLU_015805_4_5_9"/>
<dbReference type="PANTHER" id="PTHR10724">
    <property type="entry name" value="30S RIBOSOMAL PROTEIN S1"/>
    <property type="match status" value="1"/>
</dbReference>
<feature type="domain" description="S1 motif" evidence="5">
    <location>
        <begin position="117"/>
        <end position="182"/>
    </location>
</feature>
<dbReference type="PATRIC" id="fig|883081.3.peg.277"/>
<feature type="region of interest" description="Disordered" evidence="4">
    <location>
        <begin position="358"/>
        <end position="421"/>
    </location>
</feature>
<dbReference type="InterPro" id="IPR003029">
    <property type="entry name" value="S1_domain"/>
</dbReference>
<protein>
    <submittedName>
        <fullName evidence="6">Ribosomal protein S1</fullName>
    </submittedName>
</protein>